<dbReference type="EMBL" id="KZ613947">
    <property type="protein sequence ID" value="PMD38616.1"/>
    <property type="molecule type" value="Genomic_DNA"/>
</dbReference>
<gene>
    <name evidence="2" type="ORF">L207DRAFT_430069</name>
</gene>
<dbReference type="InterPro" id="IPR001509">
    <property type="entry name" value="Epimerase_deHydtase"/>
</dbReference>
<organism evidence="2 3">
    <name type="scientific">Hyaloscypha variabilis (strain UAMH 11265 / GT02V1 / F)</name>
    <name type="common">Meliniomyces variabilis</name>
    <dbReference type="NCBI Taxonomy" id="1149755"/>
    <lineage>
        <taxon>Eukaryota</taxon>
        <taxon>Fungi</taxon>
        <taxon>Dikarya</taxon>
        <taxon>Ascomycota</taxon>
        <taxon>Pezizomycotina</taxon>
        <taxon>Leotiomycetes</taxon>
        <taxon>Helotiales</taxon>
        <taxon>Hyaloscyphaceae</taxon>
        <taxon>Hyaloscypha</taxon>
        <taxon>Hyaloscypha variabilis</taxon>
    </lineage>
</organism>
<dbReference type="CDD" id="cd08946">
    <property type="entry name" value="SDR_e"/>
    <property type="match status" value="1"/>
</dbReference>
<reference evidence="2 3" key="1">
    <citation type="submission" date="2016-04" db="EMBL/GenBank/DDBJ databases">
        <title>A degradative enzymes factory behind the ericoid mycorrhizal symbiosis.</title>
        <authorList>
            <consortium name="DOE Joint Genome Institute"/>
            <person name="Martino E."/>
            <person name="Morin E."/>
            <person name="Grelet G."/>
            <person name="Kuo A."/>
            <person name="Kohler A."/>
            <person name="Daghino S."/>
            <person name="Barry K."/>
            <person name="Choi C."/>
            <person name="Cichocki N."/>
            <person name="Clum A."/>
            <person name="Copeland A."/>
            <person name="Hainaut M."/>
            <person name="Haridas S."/>
            <person name="Labutti K."/>
            <person name="Lindquist E."/>
            <person name="Lipzen A."/>
            <person name="Khouja H.-R."/>
            <person name="Murat C."/>
            <person name="Ohm R."/>
            <person name="Olson A."/>
            <person name="Spatafora J."/>
            <person name="Veneault-Fourrey C."/>
            <person name="Henrissat B."/>
            <person name="Grigoriev I."/>
            <person name="Martin F."/>
            <person name="Perotto S."/>
        </authorList>
    </citation>
    <scope>NUCLEOTIDE SEQUENCE [LARGE SCALE GENOMIC DNA]</scope>
    <source>
        <strain evidence="2 3">F</strain>
    </source>
</reference>
<evidence type="ECO:0000313" key="2">
    <source>
        <dbReference type="EMBL" id="PMD38616.1"/>
    </source>
</evidence>
<feature type="domain" description="NAD-dependent epimerase/dehydratase" evidence="1">
    <location>
        <begin position="8"/>
        <end position="236"/>
    </location>
</feature>
<evidence type="ECO:0000313" key="3">
    <source>
        <dbReference type="Proteomes" id="UP000235786"/>
    </source>
</evidence>
<dbReference type="OrthoDB" id="202470at2759"/>
<dbReference type="Gene3D" id="3.40.50.720">
    <property type="entry name" value="NAD(P)-binding Rossmann-like Domain"/>
    <property type="match status" value="1"/>
</dbReference>
<keyword evidence="3" id="KW-1185">Reference proteome</keyword>
<proteinExistence type="predicted"/>
<dbReference type="Proteomes" id="UP000235786">
    <property type="component" value="Unassembled WGS sequence"/>
</dbReference>
<dbReference type="STRING" id="1149755.A0A2J6RJC2"/>
<dbReference type="PANTHER" id="PTHR43103">
    <property type="entry name" value="NUCLEOSIDE-DIPHOSPHATE-SUGAR EPIMERASE"/>
    <property type="match status" value="1"/>
</dbReference>
<dbReference type="AlphaFoldDB" id="A0A2J6RJC2"/>
<dbReference type="Pfam" id="PF01370">
    <property type="entry name" value="Epimerase"/>
    <property type="match status" value="1"/>
</dbReference>
<name>A0A2J6RJC2_HYAVF</name>
<accession>A0A2J6RJC2</accession>
<dbReference type="SUPFAM" id="SSF51735">
    <property type="entry name" value="NAD(P)-binding Rossmann-fold domains"/>
    <property type="match status" value="1"/>
</dbReference>
<sequence>MKSGGKRILFTGGSGKAGRHVLPYLLEQGHKVLNVDLVPFPYPKADIYTLKTDLTQSGQVFNALTSHFNMSGYAEKSLPQPPDVVIHFAAYPCNMIVPDNETFQANVISTYNVIEAACKLGVKKIIIASSETTYGVCFAQGDADYHSFPLEEDYDVDPEDSYALSKICGERTARTFARRFGVDIYALRIGNVIEPHEYERDFPGYIAKPASRKRNAWSYIDARDLGQICDLAIKKDGLGFQIFNATNDTITVRGTTKEFLAKNYPGTKVTREMGEYEAPLSNRKIREVLGFKDVHDWRKYIKH</sequence>
<protein>
    <submittedName>
        <fullName evidence="2">NAD(P)-binding protein</fullName>
    </submittedName>
</protein>
<evidence type="ECO:0000259" key="1">
    <source>
        <dbReference type="Pfam" id="PF01370"/>
    </source>
</evidence>
<dbReference type="PANTHER" id="PTHR43103:SF6">
    <property type="entry name" value="PUTATIVE-RELATED"/>
    <property type="match status" value="1"/>
</dbReference>
<dbReference type="InterPro" id="IPR036291">
    <property type="entry name" value="NAD(P)-bd_dom_sf"/>
</dbReference>